<reference evidence="1 2" key="1">
    <citation type="submission" date="2019-04" db="EMBL/GenBank/DDBJ databases">
        <title>Draft genome sequences for three unisolated Alnus-infective Frankia Sp+ strains, AgTrS, AiOr and AvVan, the first sequenced Frankia strains able to sporulate in-planta.</title>
        <authorList>
            <person name="Bethencourt L."/>
            <person name="Vautrin F."/>
            <person name="Taib N."/>
            <person name="Dubost A."/>
            <person name="Castro-Garcia L."/>
            <person name="Imbaud O."/>
            <person name="Abrouk D."/>
            <person name="Fournier P."/>
            <person name="Briolay J."/>
            <person name="Nguyen A."/>
            <person name="Normand P."/>
            <person name="Fernandez M.P."/>
            <person name="Brochier-Armanet C."/>
            <person name="Herrera-Belaroussi A."/>
        </authorList>
    </citation>
    <scope>NUCLEOTIDE SEQUENCE [LARGE SCALE GENOMIC DNA]</scope>
    <source>
        <strain evidence="1 2">AvVan</strain>
    </source>
</reference>
<dbReference type="Gene3D" id="3.40.50.300">
    <property type="entry name" value="P-loop containing nucleotide triphosphate hydrolases"/>
    <property type="match status" value="1"/>
</dbReference>
<accession>A0A4S5BH05</accession>
<dbReference type="Proteomes" id="UP000305282">
    <property type="component" value="Unassembled WGS sequence"/>
</dbReference>
<evidence type="ECO:0000313" key="2">
    <source>
        <dbReference type="Proteomes" id="UP000305282"/>
    </source>
</evidence>
<comment type="caution">
    <text evidence="1">The sequence shown here is derived from an EMBL/GenBank/DDBJ whole genome shotgun (WGS) entry which is preliminary data.</text>
</comment>
<evidence type="ECO:0000313" key="1">
    <source>
        <dbReference type="EMBL" id="THJ31349.1"/>
    </source>
</evidence>
<dbReference type="AlphaFoldDB" id="A0A4S5BH05"/>
<gene>
    <name evidence="1" type="ORF">E7Y31_22365</name>
</gene>
<name>A0A4S5BH05_9ACTN</name>
<feature type="non-terminal residue" evidence="1">
    <location>
        <position position="1"/>
    </location>
</feature>
<protein>
    <submittedName>
        <fullName evidence="1">Phosphotransferase</fullName>
    </submittedName>
</protein>
<dbReference type="GO" id="GO:0016740">
    <property type="term" value="F:transferase activity"/>
    <property type="evidence" value="ECO:0007669"/>
    <property type="project" value="UniProtKB-KW"/>
</dbReference>
<keyword evidence="2" id="KW-1185">Reference proteome</keyword>
<keyword evidence="1" id="KW-0808">Transferase</keyword>
<proteinExistence type="predicted"/>
<dbReference type="EMBL" id="SSXH01000961">
    <property type="protein sequence ID" value="THJ31349.1"/>
    <property type="molecule type" value="Genomic_DNA"/>
</dbReference>
<dbReference type="InterPro" id="IPR027417">
    <property type="entry name" value="P-loop_NTPase"/>
</dbReference>
<organism evidence="1 2">
    <name type="scientific">Candidatus Frankia alpina</name>
    <dbReference type="NCBI Taxonomy" id="2699483"/>
    <lineage>
        <taxon>Bacteria</taxon>
        <taxon>Bacillati</taxon>
        <taxon>Actinomycetota</taxon>
        <taxon>Actinomycetes</taxon>
        <taxon>Frankiales</taxon>
        <taxon>Frankiaceae</taxon>
        <taxon>Frankia</taxon>
    </lineage>
</organism>
<sequence length="100" mass="11221">VEDVILGPLLEAFLSYLRSRPLRLVILTPDVDVVQRRESGRDKVAYGTRWSPAQLDAVLRAETPRIGLWLDTGELTPEQTVDEILRRRDEALLSSPDPAG</sequence>